<keyword evidence="1" id="KW-0175">Coiled coil</keyword>
<name>A0A2U2JA41_9FLAO</name>
<sequence length="737" mass="86171">MIKFIDYKLTKQPDTISEQTFIPNNNLNEFINSGEGGNSRILVIKASNSSGKSFLLNSIAYAFRALELPDDELSPTLRRSLNYLIDKEHQKINFEIDIDDPDGFKINSKFNYLDENEIRITDKEGSSLKIDSNEFSNRYKLLYDIPENPLDRIYKLLNSIKDFNGDILENLNPLDIRIRDILKSIKDERDEVVIKKIQDRINSNLELKKNHEDKFNKLKEKLKDIENYNNLIRLKKSIESKSRKEIEFSNIEKELRLLKPSSRLKPNTDNKKKISALKKEIRNLNISGLLNYCKDEIVENKYYEKFTFCFSKTDINLFNYLFDNSESIVNDLLVYDIEKIYKFLKGIESFKNISLDKVFKDLKSEYNEVDYRFIKDLKNAFFKYQENSSGDEIIVELFDKNPGLIIEQLDVYENKLSIVDDLNKLQKDLNNTLSRLEGKIKNGLAFSKKLSKEITKNKNANNNYDKKLERANNIKESINRDYLEIDKLRNTLEKNGVKLSTLNDVNSRENLRENLYFKNSYCKGAEKEQIEEYKKEIKKSELFLVTLDKALLDDNVKFKVEDSKKSSKYALNHGEIQMFSNKLSFFTRYMVQRNNLISDKGELNSDDSLEYKSYMKIIGEYVASLMGNKIIYQDSNVEIAYIDYSSKTPYFVTPEDKKIAFSDFSGGQGSSNYLKAKLNINEERKFIVLIDEIANMDNKSLDMVIERLKELDENNKLLLAILVEPAKEPKTFNIRAY</sequence>
<evidence type="ECO:0000313" key="3">
    <source>
        <dbReference type="Proteomes" id="UP000245670"/>
    </source>
</evidence>
<feature type="coiled-coil region" evidence="1">
    <location>
        <begin position="419"/>
        <end position="481"/>
    </location>
</feature>
<gene>
    <name evidence="2" type="ORF">DIS07_08175</name>
</gene>
<dbReference type="OrthoDB" id="1096234at2"/>
<keyword evidence="3" id="KW-1185">Reference proteome</keyword>
<reference evidence="2 3" key="1">
    <citation type="submission" date="2018-05" db="EMBL/GenBank/DDBJ databases">
        <title>Polaribacter aquimarinus sp. nov., isolated from sediment in a sediment of sea.</title>
        <authorList>
            <person name="Lu D."/>
        </authorList>
    </citation>
    <scope>NUCLEOTIDE SEQUENCE [LARGE SCALE GENOMIC DNA]</scope>
    <source>
        <strain evidence="2 3">ZY113</strain>
    </source>
</reference>
<dbReference type="RefSeq" id="WP_109404758.1">
    <property type="nucleotide sequence ID" value="NZ_QFFG01000003.1"/>
</dbReference>
<comment type="caution">
    <text evidence="2">The sequence shown here is derived from an EMBL/GenBank/DDBJ whole genome shotgun (WGS) entry which is preliminary data.</text>
</comment>
<proteinExistence type="predicted"/>
<dbReference type="Proteomes" id="UP000245670">
    <property type="component" value="Unassembled WGS sequence"/>
</dbReference>
<dbReference type="EMBL" id="QFFG01000003">
    <property type="protein sequence ID" value="PWG05213.1"/>
    <property type="molecule type" value="Genomic_DNA"/>
</dbReference>
<accession>A0A2U2JA41</accession>
<evidence type="ECO:0000313" key="2">
    <source>
        <dbReference type="EMBL" id="PWG05213.1"/>
    </source>
</evidence>
<organism evidence="2 3">
    <name type="scientific">Polaribacter aquimarinus</name>
    <dbReference type="NCBI Taxonomy" id="2100726"/>
    <lineage>
        <taxon>Bacteria</taxon>
        <taxon>Pseudomonadati</taxon>
        <taxon>Bacteroidota</taxon>
        <taxon>Flavobacteriia</taxon>
        <taxon>Flavobacteriales</taxon>
        <taxon>Flavobacteriaceae</taxon>
    </lineage>
</organism>
<protein>
    <submittedName>
        <fullName evidence="2">Uncharacterized protein</fullName>
    </submittedName>
</protein>
<dbReference type="AlphaFoldDB" id="A0A2U2JA41"/>
<feature type="coiled-coil region" evidence="1">
    <location>
        <begin position="194"/>
        <end position="228"/>
    </location>
</feature>
<evidence type="ECO:0000256" key="1">
    <source>
        <dbReference type="SAM" id="Coils"/>
    </source>
</evidence>